<evidence type="ECO:0000259" key="5">
    <source>
        <dbReference type="Pfam" id="PF02797"/>
    </source>
</evidence>
<dbReference type="CDD" id="cd00831">
    <property type="entry name" value="CHS_like"/>
    <property type="match status" value="1"/>
</dbReference>
<keyword evidence="3" id="KW-0012">Acyltransferase</keyword>
<dbReference type="Pfam" id="PF00195">
    <property type="entry name" value="Chal_sti_synt_N"/>
    <property type="match status" value="1"/>
</dbReference>
<dbReference type="GO" id="GO:0005783">
    <property type="term" value="C:endoplasmic reticulum"/>
    <property type="evidence" value="ECO:0007669"/>
    <property type="project" value="UniProtKB-ARBA"/>
</dbReference>
<evidence type="ECO:0008006" key="8">
    <source>
        <dbReference type="Google" id="ProtNLM"/>
    </source>
</evidence>
<dbReference type="InterPro" id="IPR011141">
    <property type="entry name" value="Polyketide_synthase_type-III"/>
</dbReference>
<dbReference type="Pfam" id="PF02797">
    <property type="entry name" value="Chal_sti_synt_C"/>
    <property type="match status" value="1"/>
</dbReference>
<dbReference type="Gene3D" id="3.40.47.10">
    <property type="match status" value="2"/>
</dbReference>
<dbReference type="Proteomes" id="UP001642260">
    <property type="component" value="Unassembled WGS sequence"/>
</dbReference>
<dbReference type="AlphaFoldDB" id="A0ABC8J7J3"/>
<accession>A0ABC8J7J3</accession>
<organism evidence="6 7">
    <name type="scientific">Eruca vesicaria subsp. sativa</name>
    <name type="common">Garden rocket</name>
    <name type="synonym">Eruca sativa</name>
    <dbReference type="NCBI Taxonomy" id="29727"/>
    <lineage>
        <taxon>Eukaryota</taxon>
        <taxon>Viridiplantae</taxon>
        <taxon>Streptophyta</taxon>
        <taxon>Embryophyta</taxon>
        <taxon>Tracheophyta</taxon>
        <taxon>Spermatophyta</taxon>
        <taxon>Magnoliopsida</taxon>
        <taxon>eudicotyledons</taxon>
        <taxon>Gunneridae</taxon>
        <taxon>Pentapetalae</taxon>
        <taxon>rosids</taxon>
        <taxon>malvids</taxon>
        <taxon>Brassicales</taxon>
        <taxon>Brassicaceae</taxon>
        <taxon>Brassiceae</taxon>
        <taxon>Eruca</taxon>
    </lineage>
</organism>
<reference evidence="6 7" key="1">
    <citation type="submission" date="2022-03" db="EMBL/GenBank/DDBJ databases">
        <authorList>
            <person name="Macdonald S."/>
            <person name="Ahmed S."/>
            <person name="Newling K."/>
        </authorList>
    </citation>
    <scope>NUCLEOTIDE SEQUENCE [LARGE SCALE GENOMIC DNA]</scope>
</reference>
<dbReference type="FunFam" id="3.40.47.10:FF:000014">
    <property type="entry name" value="Chalcone synthase 1"/>
    <property type="match status" value="1"/>
</dbReference>
<sequence length="416" mass="45573">MGSIDATELGSEKKPNPGKATILAIGKAFPQQLVMQEYLVDGYFKTTNCDDPELKQKLTRLCKTTTVKTRYVVMSEEILRKYPELAIEGGSTVKQRLDICNDAVTEMAVEASRACIKNWGRSISDITHLVYVSSSEARLPGGDLYLAKGLGLSPETHRVQLYFVGCSGGVAGLRVAKDIAENNPGSRVLLATSETTIIGFKPPSADRPYDLVGVALFGDGAGAMIIGSEPDLVLEKPLYELHTAIQNFLPGKALQDTLHSTVNLYNLTLLFHGADTEKTIDGKLTEQGINFTLSRELPQIIEDNVESFCKKLIGKAGLANKDYNQMFWAVHPGGPAILNRLEKRLNLSPEKLSPSRRALMDYGNASSNSIVYVLEYMLEENRKARNMKEGDNEWGLILAFGPGVTFEGIVARNLDV</sequence>
<name>A0ABC8J7J3_ERUVS</name>
<dbReference type="PANTHER" id="PTHR11877:SF10">
    <property type="entry name" value="TYPE III POLYKETIDE SYNTHASE B"/>
    <property type="match status" value="1"/>
</dbReference>
<evidence type="ECO:0000313" key="6">
    <source>
        <dbReference type="EMBL" id="CAH8306717.1"/>
    </source>
</evidence>
<evidence type="ECO:0000313" key="7">
    <source>
        <dbReference type="Proteomes" id="UP001642260"/>
    </source>
</evidence>
<dbReference type="PANTHER" id="PTHR11877">
    <property type="entry name" value="HYDROXYMETHYLGLUTARYL-COA SYNTHASE"/>
    <property type="match status" value="1"/>
</dbReference>
<keyword evidence="7" id="KW-1185">Reference proteome</keyword>
<gene>
    <name evidence="6" type="ORF">ERUC_LOCUS4714</name>
</gene>
<proteinExistence type="inferred from homology"/>
<protein>
    <recommendedName>
        <fullName evidence="8">Chalcone synthase</fullName>
    </recommendedName>
</protein>
<evidence type="ECO:0000256" key="3">
    <source>
        <dbReference type="RuleBase" id="RU003633"/>
    </source>
</evidence>
<dbReference type="PIRSF" id="PIRSF000451">
    <property type="entry name" value="PKS_III"/>
    <property type="match status" value="1"/>
</dbReference>
<evidence type="ECO:0000259" key="4">
    <source>
        <dbReference type="Pfam" id="PF00195"/>
    </source>
</evidence>
<evidence type="ECO:0000256" key="1">
    <source>
        <dbReference type="ARBA" id="ARBA00005531"/>
    </source>
</evidence>
<evidence type="ECO:0000256" key="2">
    <source>
        <dbReference type="PIRSR" id="PIRSR000451-1"/>
    </source>
</evidence>
<dbReference type="FunFam" id="3.40.47.10:FF:000025">
    <property type="entry name" value="Chalcone synthase 2"/>
    <property type="match status" value="1"/>
</dbReference>
<dbReference type="EMBL" id="CAKOAT010066266">
    <property type="protein sequence ID" value="CAH8306717.1"/>
    <property type="molecule type" value="Genomic_DNA"/>
</dbReference>
<feature type="active site" description="Acyl-thioester intermediate" evidence="2">
    <location>
        <position position="166"/>
    </location>
</feature>
<dbReference type="InterPro" id="IPR001099">
    <property type="entry name" value="Chalcone/stilbene_synt_N"/>
</dbReference>
<dbReference type="SUPFAM" id="SSF53901">
    <property type="entry name" value="Thiolase-like"/>
    <property type="match status" value="2"/>
</dbReference>
<comment type="similarity">
    <text evidence="1 3">Belongs to the thiolase-like superfamily. Chalcone/stilbene synthases family.</text>
</comment>
<feature type="domain" description="Chalcone/stilbene synthase C-terminal" evidence="5">
    <location>
        <begin position="275"/>
        <end position="413"/>
    </location>
</feature>
<feature type="domain" description="Chalcone/stilbene synthase N-terminal" evidence="4">
    <location>
        <begin position="13"/>
        <end position="230"/>
    </location>
</feature>
<keyword evidence="3" id="KW-0808">Transferase</keyword>
<dbReference type="InterPro" id="IPR012328">
    <property type="entry name" value="Chalcone/stilbene_synt_C"/>
</dbReference>
<comment type="caution">
    <text evidence="6">The sequence shown here is derived from an EMBL/GenBank/DDBJ whole genome shotgun (WGS) entry which is preliminary data.</text>
</comment>
<dbReference type="GO" id="GO:0016746">
    <property type="term" value="F:acyltransferase activity"/>
    <property type="evidence" value="ECO:0007669"/>
    <property type="project" value="UniProtKB-KW"/>
</dbReference>
<dbReference type="InterPro" id="IPR016039">
    <property type="entry name" value="Thiolase-like"/>
</dbReference>